<evidence type="ECO:0000256" key="2">
    <source>
        <dbReference type="SAM" id="MobiDB-lite"/>
    </source>
</evidence>
<dbReference type="Proteomes" id="UP001165120">
    <property type="component" value="Unassembled WGS sequence"/>
</dbReference>
<feature type="compositionally biased region" description="Basic and acidic residues" evidence="2">
    <location>
        <begin position="80"/>
        <end position="89"/>
    </location>
</feature>
<keyword evidence="1" id="KW-0175">Coiled coil</keyword>
<gene>
    <name evidence="3" type="ORF">Cboi02_000604300</name>
</gene>
<comment type="caution">
    <text evidence="3">The sequence shown here is derived from an EMBL/GenBank/DDBJ whole genome shotgun (WGS) entry which is preliminary data.</text>
</comment>
<proteinExistence type="predicted"/>
<feature type="coiled-coil region" evidence="1">
    <location>
        <begin position="23"/>
        <end position="50"/>
    </location>
</feature>
<sequence>MMKNLNTEKIKKSKQVIKEAKIKKLNQKNISKLKDEIKSLNDKKQLFSSTGKKLPFHEIKKLNDLNNDLKLYNQYNDTNNDPKKSRNDLNQDESTETSEIKSIAKKLGKSSIFYDPEWNPFGISPEGLENQEYTKQEQTIHDTNEDRKVILINKKSYQNQKSNEEQLSFINSIRLPNETKPRFYKIKNYKNEIENKEIKKIEIIKNQINSSNLIPTQIIKNNKNVK</sequence>
<keyword evidence="4" id="KW-1185">Reference proteome</keyword>
<dbReference type="EMBL" id="BSXN01003407">
    <property type="protein sequence ID" value="GME79202.1"/>
    <property type="molecule type" value="Genomic_DNA"/>
</dbReference>
<dbReference type="Pfam" id="PF12622">
    <property type="entry name" value="NpwBP"/>
    <property type="match status" value="1"/>
</dbReference>
<dbReference type="AlphaFoldDB" id="A0A9W6WK82"/>
<name>A0A9W6WK82_CANBO</name>
<reference evidence="3" key="1">
    <citation type="submission" date="2023-04" db="EMBL/GenBank/DDBJ databases">
        <title>Candida boidinii NBRC 10035.</title>
        <authorList>
            <person name="Ichikawa N."/>
            <person name="Sato H."/>
            <person name="Tonouchi N."/>
        </authorList>
    </citation>
    <scope>NUCLEOTIDE SEQUENCE</scope>
    <source>
        <strain evidence="3">NBRC 10035</strain>
    </source>
</reference>
<organism evidence="3 4">
    <name type="scientific">Candida boidinii</name>
    <name type="common">Yeast</name>
    <dbReference type="NCBI Taxonomy" id="5477"/>
    <lineage>
        <taxon>Eukaryota</taxon>
        <taxon>Fungi</taxon>
        <taxon>Dikarya</taxon>
        <taxon>Ascomycota</taxon>
        <taxon>Saccharomycotina</taxon>
        <taxon>Pichiomycetes</taxon>
        <taxon>Pichiales</taxon>
        <taxon>Pichiaceae</taxon>
        <taxon>Ogataea</taxon>
        <taxon>Ogataea/Candida clade</taxon>
    </lineage>
</organism>
<evidence type="ECO:0000256" key="1">
    <source>
        <dbReference type="SAM" id="Coils"/>
    </source>
</evidence>
<feature type="region of interest" description="Disordered" evidence="2">
    <location>
        <begin position="73"/>
        <end position="101"/>
    </location>
</feature>
<accession>A0A9W6WK82</accession>
<protein>
    <submittedName>
        <fullName evidence="3">Unnamed protein product</fullName>
    </submittedName>
</protein>
<evidence type="ECO:0000313" key="4">
    <source>
        <dbReference type="Proteomes" id="UP001165120"/>
    </source>
</evidence>
<evidence type="ECO:0000313" key="3">
    <source>
        <dbReference type="EMBL" id="GME79202.1"/>
    </source>
</evidence>